<sequence>MRTRKSDQLTVLSGPVRTYVSYFGCTSRLSLLRSRLSSDLSAEGERQKPSWTNVNIYSRQLIPFTLVRGLIWISD</sequence>
<dbReference type="EMBL" id="JBAWTH010000081">
    <property type="protein sequence ID" value="KAL2278936.1"/>
    <property type="molecule type" value="Genomic_DNA"/>
</dbReference>
<accession>A0ABR4E9A5</accession>
<keyword evidence="2" id="KW-1185">Reference proteome</keyword>
<name>A0ABR4E9A5_9PEZI</name>
<evidence type="ECO:0000313" key="2">
    <source>
        <dbReference type="Proteomes" id="UP001600888"/>
    </source>
</evidence>
<dbReference type="Proteomes" id="UP001600888">
    <property type="component" value="Unassembled WGS sequence"/>
</dbReference>
<organism evidence="1 2">
    <name type="scientific">Diaporthe vaccinii</name>
    <dbReference type="NCBI Taxonomy" id="105482"/>
    <lineage>
        <taxon>Eukaryota</taxon>
        <taxon>Fungi</taxon>
        <taxon>Dikarya</taxon>
        <taxon>Ascomycota</taxon>
        <taxon>Pezizomycotina</taxon>
        <taxon>Sordariomycetes</taxon>
        <taxon>Sordariomycetidae</taxon>
        <taxon>Diaporthales</taxon>
        <taxon>Diaporthaceae</taxon>
        <taxon>Diaporthe</taxon>
        <taxon>Diaporthe eres species complex</taxon>
    </lineage>
</organism>
<gene>
    <name evidence="1" type="ORF">FJTKL_14090</name>
</gene>
<comment type="caution">
    <text evidence="1">The sequence shown here is derived from an EMBL/GenBank/DDBJ whole genome shotgun (WGS) entry which is preliminary data.</text>
</comment>
<protein>
    <submittedName>
        <fullName evidence="1">Uncharacterized protein</fullName>
    </submittedName>
</protein>
<proteinExistence type="predicted"/>
<reference evidence="1 2" key="1">
    <citation type="submission" date="2024-03" db="EMBL/GenBank/DDBJ databases">
        <title>A high-quality draft genome sequence of Diaporthe vaccinii, a causative agent of upright dieback and viscid rot disease in cranberry plants.</title>
        <authorList>
            <person name="Sarrasin M."/>
            <person name="Lang B.F."/>
            <person name="Burger G."/>
        </authorList>
    </citation>
    <scope>NUCLEOTIDE SEQUENCE [LARGE SCALE GENOMIC DNA]</scope>
    <source>
        <strain evidence="1 2">IS7</strain>
    </source>
</reference>
<evidence type="ECO:0000313" key="1">
    <source>
        <dbReference type="EMBL" id="KAL2278936.1"/>
    </source>
</evidence>